<organism evidence="1 2">
    <name type="scientific">Cirrhinus mrigala</name>
    <name type="common">Mrigala</name>
    <dbReference type="NCBI Taxonomy" id="683832"/>
    <lineage>
        <taxon>Eukaryota</taxon>
        <taxon>Metazoa</taxon>
        <taxon>Chordata</taxon>
        <taxon>Craniata</taxon>
        <taxon>Vertebrata</taxon>
        <taxon>Euteleostomi</taxon>
        <taxon>Actinopterygii</taxon>
        <taxon>Neopterygii</taxon>
        <taxon>Teleostei</taxon>
        <taxon>Ostariophysi</taxon>
        <taxon>Cypriniformes</taxon>
        <taxon>Cyprinidae</taxon>
        <taxon>Labeoninae</taxon>
        <taxon>Labeonini</taxon>
        <taxon>Cirrhinus</taxon>
    </lineage>
</organism>
<dbReference type="EMBL" id="JAMKFB020000008">
    <property type="protein sequence ID" value="KAL0186327.1"/>
    <property type="molecule type" value="Genomic_DNA"/>
</dbReference>
<feature type="non-terminal residue" evidence="1">
    <location>
        <position position="76"/>
    </location>
</feature>
<dbReference type="AlphaFoldDB" id="A0ABD0QKB6"/>
<dbReference type="Proteomes" id="UP001529510">
    <property type="component" value="Unassembled WGS sequence"/>
</dbReference>
<reference evidence="1 2" key="1">
    <citation type="submission" date="2024-05" db="EMBL/GenBank/DDBJ databases">
        <title>Genome sequencing and assembly of Indian major carp, Cirrhinus mrigala (Hamilton, 1822).</title>
        <authorList>
            <person name="Mohindra V."/>
            <person name="Chowdhury L.M."/>
            <person name="Lal K."/>
            <person name="Jena J.K."/>
        </authorList>
    </citation>
    <scope>NUCLEOTIDE SEQUENCE [LARGE SCALE GENOMIC DNA]</scope>
    <source>
        <strain evidence="1">CM1030</strain>
        <tissue evidence="1">Blood</tissue>
    </source>
</reference>
<feature type="non-terminal residue" evidence="1">
    <location>
        <position position="1"/>
    </location>
</feature>
<name>A0ABD0QKB6_CIRMR</name>
<protein>
    <submittedName>
        <fullName evidence="1">Uncharacterized protein</fullName>
    </submittedName>
</protein>
<accession>A0ABD0QKB6</accession>
<proteinExistence type="predicted"/>
<keyword evidence="2" id="KW-1185">Reference proteome</keyword>
<evidence type="ECO:0000313" key="2">
    <source>
        <dbReference type="Proteomes" id="UP001529510"/>
    </source>
</evidence>
<gene>
    <name evidence="1" type="ORF">M9458_017997</name>
</gene>
<comment type="caution">
    <text evidence="1">The sequence shown here is derived from an EMBL/GenBank/DDBJ whole genome shotgun (WGS) entry which is preliminary data.</text>
</comment>
<evidence type="ECO:0000313" key="1">
    <source>
        <dbReference type="EMBL" id="KAL0186327.1"/>
    </source>
</evidence>
<sequence>ALQQDPFEPLQSVDLSVLSMKTALLTVLTSVKEVGDLQALSVSDLCMEFRPADSQVVLRPQPGYVSKVPTMPFRDQ</sequence>